<keyword evidence="3" id="KW-1185">Reference proteome</keyword>
<protein>
    <submittedName>
        <fullName evidence="2">Uncharacterized protein</fullName>
    </submittedName>
</protein>
<dbReference type="Proteomes" id="UP000801492">
    <property type="component" value="Unassembled WGS sequence"/>
</dbReference>
<name>A0A8K0D357_IGNLU</name>
<evidence type="ECO:0000313" key="3">
    <source>
        <dbReference type="Proteomes" id="UP000801492"/>
    </source>
</evidence>
<evidence type="ECO:0000256" key="1">
    <source>
        <dbReference type="SAM" id="MobiDB-lite"/>
    </source>
</evidence>
<comment type="caution">
    <text evidence="2">The sequence shown here is derived from an EMBL/GenBank/DDBJ whole genome shotgun (WGS) entry which is preliminary data.</text>
</comment>
<dbReference type="AlphaFoldDB" id="A0A8K0D357"/>
<evidence type="ECO:0000313" key="2">
    <source>
        <dbReference type="EMBL" id="KAF2896196.1"/>
    </source>
</evidence>
<accession>A0A8K0D357</accession>
<proteinExistence type="predicted"/>
<dbReference type="EMBL" id="VTPC01005301">
    <property type="protein sequence ID" value="KAF2896196.1"/>
    <property type="molecule type" value="Genomic_DNA"/>
</dbReference>
<reference evidence="2" key="1">
    <citation type="submission" date="2019-08" db="EMBL/GenBank/DDBJ databases">
        <title>The genome of the North American firefly Photinus pyralis.</title>
        <authorList>
            <consortium name="Photinus pyralis genome working group"/>
            <person name="Fallon T.R."/>
            <person name="Sander Lower S.E."/>
            <person name="Weng J.-K."/>
        </authorList>
    </citation>
    <scope>NUCLEOTIDE SEQUENCE</scope>
    <source>
        <strain evidence="2">TRF0915ILg1</strain>
        <tissue evidence="2">Whole body</tissue>
    </source>
</reference>
<organism evidence="2 3">
    <name type="scientific">Ignelater luminosus</name>
    <name type="common">Cucubano</name>
    <name type="synonym">Pyrophorus luminosus</name>
    <dbReference type="NCBI Taxonomy" id="2038154"/>
    <lineage>
        <taxon>Eukaryota</taxon>
        <taxon>Metazoa</taxon>
        <taxon>Ecdysozoa</taxon>
        <taxon>Arthropoda</taxon>
        <taxon>Hexapoda</taxon>
        <taxon>Insecta</taxon>
        <taxon>Pterygota</taxon>
        <taxon>Neoptera</taxon>
        <taxon>Endopterygota</taxon>
        <taxon>Coleoptera</taxon>
        <taxon>Polyphaga</taxon>
        <taxon>Elateriformia</taxon>
        <taxon>Elateroidea</taxon>
        <taxon>Elateridae</taxon>
        <taxon>Agrypninae</taxon>
        <taxon>Pyrophorini</taxon>
        <taxon>Ignelater</taxon>
    </lineage>
</organism>
<gene>
    <name evidence="2" type="ORF">ILUMI_09982</name>
</gene>
<sequence length="72" mass="8245">MTDNQWTKWAKDENPNSKRPLGRPPQRDGAKVGHQLPKRLNINKVGGTKLNQEEKEEESETAFLAGTWSMRI</sequence>
<feature type="region of interest" description="Disordered" evidence="1">
    <location>
        <begin position="1"/>
        <end position="72"/>
    </location>
</feature>